<dbReference type="Proteomes" id="UP000230324">
    <property type="component" value="Unassembled WGS sequence"/>
</dbReference>
<keyword evidence="1 6" id="KW-0813">Transport</keyword>
<dbReference type="AlphaFoldDB" id="A0A2M7BY99"/>
<keyword evidence="5 6" id="KW-0411">Iron-sulfur</keyword>
<comment type="caution">
    <text evidence="8">The sequence shown here is derived from an EMBL/GenBank/DDBJ whole genome shotgun (WGS) entry which is preliminary data.</text>
</comment>
<gene>
    <name evidence="8" type="ORF">COS47_01595</name>
</gene>
<proteinExistence type="predicted"/>
<keyword evidence="2 6" id="KW-0479">Metal-binding</keyword>
<evidence type="ECO:0000256" key="4">
    <source>
        <dbReference type="ARBA" id="ARBA00023004"/>
    </source>
</evidence>
<dbReference type="PANTHER" id="PTHR36923:SF3">
    <property type="entry name" value="FERREDOXIN"/>
    <property type="match status" value="1"/>
</dbReference>
<dbReference type="InterPro" id="IPR001080">
    <property type="entry name" value="3Fe4S_ferredoxin"/>
</dbReference>
<feature type="domain" description="4Fe-4S ferredoxin-type" evidence="7">
    <location>
        <begin position="1"/>
        <end position="29"/>
    </location>
</feature>
<keyword evidence="3 6" id="KW-0249">Electron transport</keyword>
<evidence type="ECO:0000313" key="9">
    <source>
        <dbReference type="Proteomes" id="UP000230324"/>
    </source>
</evidence>
<dbReference type="Gene3D" id="3.30.70.20">
    <property type="match status" value="1"/>
</dbReference>
<dbReference type="GO" id="GO:0009055">
    <property type="term" value="F:electron transfer activity"/>
    <property type="evidence" value="ECO:0007669"/>
    <property type="project" value="UniProtKB-UniRule"/>
</dbReference>
<reference evidence="9" key="1">
    <citation type="submission" date="2017-09" db="EMBL/GenBank/DDBJ databases">
        <title>Depth-based differentiation of microbial function through sediment-hosted aquifers and enrichment of novel symbionts in the deep terrestrial subsurface.</title>
        <authorList>
            <person name="Probst A.J."/>
            <person name="Ladd B."/>
            <person name="Jarett J.K."/>
            <person name="Geller-Mcgrath D.E."/>
            <person name="Sieber C.M.K."/>
            <person name="Emerson J.B."/>
            <person name="Anantharaman K."/>
            <person name="Thomas B.C."/>
            <person name="Malmstrom R."/>
            <person name="Stieglmeier M."/>
            <person name="Klingl A."/>
            <person name="Woyke T."/>
            <person name="Ryan C.M."/>
            <person name="Banfield J.F."/>
        </authorList>
    </citation>
    <scope>NUCLEOTIDE SEQUENCE [LARGE SCALE GENOMIC DNA]</scope>
</reference>
<evidence type="ECO:0000256" key="5">
    <source>
        <dbReference type="ARBA" id="ARBA00023014"/>
    </source>
</evidence>
<evidence type="ECO:0000313" key="8">
    <source>
        <dbReference type="EMBL" id="PIV12628.1"/>
    </source>
</evidence>
<sequence length="72" mass="8057">MKIIHEKSKCIGCGLCAALCPKFWEMAEDGKAHLKNSKQNPRIGNEELEIEKVECNQEAADGCPVQCIQIRK</sequence>
<dbReference type="GO" id="GO:0051536">
    <property type="term" value="F:iron-sulfur cluster binding"/>
    <property type="evidence" value="ECO:0007669"/>
    <property type="project" value="UniProtKB-KW"/>
</dbReference>
<dbReference type="InterPro" id="IPR017900">
    <property type="entry name" value="4Fe4S_Fe_S_CS"/>
</dbReference>
<comment type="function">
    <text evidence="6">Ferredoxins are iron-sulfur proteins that transfer electrons in a wide variety of metabolic reactions.</text>
</comment>
<dbReference type="PROSITE" id="PS00198">
    <property type="entry name" value="4FE4S_FER_1"/>
    <property type="match status" value="1"/>
</dbReference>
<accession>A0A2M7BY99</accession>
<evidence type="ECO:0000256" key="6">
    <source>
        <dbReference type="RuleBase" id="RU368020"/>
    </source>
</evidence>
<dbReference type="InterPro" id="IPR051269">
    <property type="entry name" value="Fe-S_cluster_ET"/>
</dbReference>
<keyword evidence="4 6" id="KW-0408">Iron</keyword>
<dbReference type="GO" id="GO:0005506">
    <property type="term" value="F:iron ion binding"/>
    <property type="evidence" value="ECO:0007669"/>
    <property type="project" value="UniProtKB-UniRule"/>
</dbReference>
<name>A0A2M7BY99_9BACT</name>
<protein>
    <recommendedName>
        <fullName evidence="6">Ferredoxin</fullName>
    </recommendedName>
</protein>
<evidence type="ECO:0000256" key="1">
    <source>
        <dbReference type="ARBA" id="ARBA00022448"/>
    </source>
</evidence>
<organism evidence="8 9">
    <name type="scientific">Candidatus Nealsonbacteria bacterium CG03_land_8_20_14_0_80_36_12</name>
    <dbReference type="NCBI Taxonomy" id="1974701"/>
    <lineage>
        <taxon>Bacteria</taxon>
        <taxon>Candidatus Nealsoniibacteriota</taxon>
    </lineage>
</organism>
<evidence type="ECO:0000256" key="3">
    <source>
        <dbReference type="ARBA" id="ARBA00022982"/>
    </source>
</evidence>
<dbReference type="PRINTS" id="PR00352">
    <property type="entry name" value="3FE4SFRDOXIN"/>
</dbReference>
<dbReference type="PANTHER" id="PTHR36923">
    <property type="entry name" value="FERREDOXIN"/>
    <property type="match status" value="1"/>
</dbReference>
<evidence type="ECO:0000256" key="2">
    <source>
        <dbReference type="ARBA" id="ARBA00022723"/>
    </source>
</evidence>
<dbReference type="Pfam" id="PF13459">
    <property type="entry name" value="Fer4_15"/>
    <property type="match status" value="1"/>
</dbReference>
<evidence type="ECO:0000259" key="7">
    <source>
        <dbReference type="PROSITE" id="PS51379"/>
    </source>
</evidence>
<dbReference type="PROSITE" id="PS51379">
    <property type="entry name" value="4FE4S_FER_2"/>
    <property type="match status" value="1"/>
</dbReference>
<dbReference type="EMBL" id="PEUV01000033">
    <property type="protein sequence ID" value="PIV12628.1"/>
    <property type="molecule type" value="Genomic_DNA"/>
</dbReference>
<dbReference type="SUPFAM" id="SSF54862">
    <property type="entry name" value="4Fe-4S ferredoxins"/>
    <property type="match status" value="1"/>
</dbReference>
<dbReference type="InterPro" id="IPR017896">
    <property type="entry name" value="4Fe4S_Fe-S-bd"/>
</dbReference>